<name>A0A385DY77_9CAUD</name>
<keyword evidence="1" id="KW-0378">Hydrolase</keyword>
<sequence length="221" mass="23843">MQNIASSRKRIEERDLAREMKTTTNGTNHIGLLAAALHKHLGVLYATVLIGGADATKKQQDKLWADIKASVDGGYGVAMNWIAPVGGYPKGQLGSPNPRYGGGDVYHYVAAMGYAEENGKRYVFIADSGFSPFQYWVTLEQCATLIAGKGYAYAVVPVEIEADPVNAAVREVFAPLSLLVKDVRAQLTGSRTAGRFDGWPQLGKQTVVDALGEVRRVVSRG</sequence>
<dbReference type="Proteomes" id="UP000261731">
    <property type="component" value="Segment"/>
</dbReference>
<accession>A0A385DY77</accession>
<dbReference type="KEGG" id="vg:70080409"/>
<dbReference type="GO" id="GO:0008233">
    <property type="term" value="F:peptidase activity"/>
    <property type="evidence" value="ECO:0007669"/>
    <property type="project" value="UniProtKB-KW"/>
</dbReference>
<proteinExistence type="predicted"/>
<dbReference type="GeneID" id="70080409"/>
<keyword evidence="1" id="KW-0645">Protease</keyword>
<reference evidence="1 2" key="1">
    <citation type="submission" date="2018-07" db="EMBL/GenBank/DDBJ databases">
        <authorList>
            <person name="Bragdon E."/>
            <person name="Orellana H."/>
            <person name="Sterchele H."/>
            <person name="Molloy S.D."/>
            <person name="Garlena R.A."/>
            <person name="Russell D.A."/>
            <person name="Pope W.H."/>
            <person name="Jacobs-Sera D."/>
            <person name="Hatfull G.F."/>
        </authorList>
    </citation>
    <scope>NUCLEOTIDE SEQUENCE [LARGE SCALE GENOMIC DNA]</scope>
</reference>
<evidence type="ECO:0000313" key="2">
    <source>
        <dbReference type="Proteomes" id="UP000261731"/>
    </source>
</evidence>
<organism evidence="1 2">
    <name type="scientific">Gordonia phage Neville</name>
    <dbReference type="NCBI Taxonomy" id="2301693"/>
    <lineage>
        <taxon>Viruses</taxon>
        <taxon>Duplodnaviria</taxon>
        <taxon>Heunggongvirae</taxon>
        <taxon>Uroviricota</taxon>
        <taxon>Caudoviricetes</taxon>
        <taxon>Deeyouvirinae</taxon>
        <taxon>Nevillevirus</taxon>
        <taxon>Nevillevirus neville</taxon>
    </lineage>
</organism>
<gene>
    <name evidence="1" type="primary">34</name>
    <name evidence="1" type="ORF">SEA_NEVILLE_34</name>
</gene>
<dbReference type="RefSeq" id="YP_010245890.1">
    <property type="nucleotide sequence ID" value="NC_060131.1"/>
</dbReference>
<dbReference type="EMBL" id="MH651182">
    <property type="protein sequence ID" value="AXQ64406.1"/>
    <property type="molecule type" value="Genomic_DNA"/>
</dbReference>
<protein>
    <submittedName>
        <fullName evidence="1">Lysin A, protease C39 domain</fullName>
    </submittedName>
</protein>
<evidence type="ECO:0000313" key="1">
    <source>
        <dbReference type="EMBL" id="AXQ64406.1"/>
    </source>
</evidence>
<keyword evidence="2" id="KW-1185">Reference proteome</keyword>
<dbReference type="GO" id="GO:0006508">
    <property type="term" value="P:proteolysis"/>
    <property type="evidence" value="ECO:0007669"/>
    <property type="project" value="UniProtKB-KW"/>
</dbReference>